<dbReference type="Pfam" id="PF03372">
    <property type="entry name" value="Exo_endo_phos"/>
    <property type="match status" value="1"/>
</dbReference>
<feature type="domain" description="Endonuclease/exonuclease/phosphatase" evidence="1">
    <location>
        <begin position="10"/>
        <end position="189"/>
    </location>
</feature>
<dbReference type="Gene3D" id="3.60.10.10">
    <property type="entry name" value="Endonuclease/exonuclease/phosphatase"/>
    <property type="match status" value="1"/>
</dbReference>
<evidence type="ECO:0000259" key="1">
    <source>
        <dbReference type="Pfam" id="PF03372"/>
    </source>
</evidence>
<protein>
    <recommendedName>
        <fullName evidence="1">Endonuclease/exonuclease/phosphatase domain-containing protein</fullName>
    </recommendedName>
</protein>
<dbReference type="InterPro" id="IPR005135">
    <property type="entry name" value="Endo/exonuclease/phosphatase"/>
</dbReference>
<organism evidence="2 3">
    <name type="scientific">Candidatus Liberibacter asiaticus str. gxpsy</name>
    <dbReference type="NCBI Taxonomy" id="1174529"/>
    <lineage>
        <taxon>Bacteria</taxon>
        <taxon>Pseudomonadati</taxon>
        <taxon>Pseudomonadota</taxon>
        <taxon>Alphaproteobacteria</taxon>
        <taxon>Hyphomicrobiales</taxon>
        <taxon>Rhizobiaceae</taxon>
        <taxon>Liberibacter</taxon>
    </lineage>
</organism>
<evidence type="ECO:0000313" key="3">
    <source>
        <dbReference type="Proteomes" id="UP000011820"/>
    </source>
</evidence>
<dbReference type="EMBL" id="CP004005">
    <property type="protein sequence ID" value="AGH16765.1"/>
    <property type="molecule type" value="Genomic_DNA"/>
</dbReference>
<accession>A0ABM5NFJ2</accession>
<proteinExistence type="predicted"/>
<name>A0ABM5NFJ2_LIBAS</name>
<dbReference type="GeneID" id="93076772"/>
<dbReference type="RefSeq" id="WP_012778745.1">
    <property type="nucleotide sequence ID" value="NC_020549.1"/>
</dbReference>
<gene>
    <name evidence="2" type="ORF">WSI_01975</name>
</gene>
<dbReference type="SUPFAM" id="SSF56219">
    <property type="entry name" value="DNase I-like"/>
    <property type="match status" value="1"/>
</dbReference>
<dbReference type="Proteomes" id="UP000011820">
    <property type="component" value="Chromosome"/>
</dbReference>
<reference evidence="2 3" key="1">
    <citation type="journal article" date="2013" name="Genome Announc.">
        <title>Complete Genome Sequence of a Chinese Strain of 'Candidatus Liberibacter asiaticus'.</title>
        <authorList>
            <person name="Lin H."/>
            <person name="Han C.S."/>
            <person name="Liu B."/>
            <person name="Lou B."/>
            <person name="Bai X."/>
            <person name="Deng C."/>
            <person name="Civerolo E.L."/>
            <person name="Gupta G."/>
        </authorList>
    </citation>
    <scope>NUCLEOTIDE SEQUENCE [LARGE SCALE GENOMIC DNA]</scope>
    <source>
        <strain evidence="3">gxpsy</strain>
    </source>
</reference>
<sequence length="231" mass="26799">MILAQRIRIASWNINNLSEKSGVALFKNSVIREDNDYALLQKYAEQLDADIVCLQEIGSYEAIKRVFPNDKWDILYSGSNTDKHAMHTAIVIRKGAIHLLQKSYLPMDTEGLDSKAGKRRAVEILFEVDGRKIWLLDIHLKSFCFLDSIEDSYISSCYMLNLQATWLKQWVDQKNNLNMPFIIAGDFNRKINHSHSGIKDELWQKINQDNTLMRLPHKKNHNAIRTKILKI</sequence>
<dbReference type="InterPro" id="IPR036691">
    <property type="entry name" value="Endo/exonu/phosph_ase_sf"/>
</dbReference>
<evidence type="ECO:0000313" key="2">
    <source>
        <dbReference type="EMBL" id="AGH16765.1"/>
    </source>
</evidence>
<keyword evidence="3" id="KW-1185">Reference proteome</keyword>